<name>A0ABW4TGR4_9ACTN</name>
<feature type="region of interest" description="Disordered" evidence="1">
    <location>
        <begin position="49"/>
        <end position="68"/>
    </location>
</feature>
<dbReference type="Proteomes" id="UP001597351">
    <property type="component" value="Unassembled WGS sequence"/>
</dbReference>
<dbReference type="EMBL" id="JBHUGD010000001">
    <property type="protein sequence ID" value="MFD1945523.1"/>
    <property type="molecule type" value="Genomic_DNA"/>
</dbReference>
<evidence type="ECO:0000256" key="1">
    <source>
        <dbReference type="SAM" id="MobiDB-lite"/>
    </source>
</evidence>
<evidence type="ECO:0000313" key="2">
    <source>
        <dbReference type="EMBL" id="MFD1945523.1"/>
    </source>
</evidence>
<proteinExistence type="predicted"/>
<protein>
    <submittedName>
        <fullName evidence="2">Uncharacterized protein</fullName>
    </submittedName>
</protein>
<comment type="caution">
    <text evidence="2">The sequence shown here is derived from an EMBL/GenBank/DDBJ whole genome shotgun (WGS) entry which is preliminary data.</text>
</comment>
<gene>
    <name evidence="2" type="ORF">ACFSDE_01875</name>
</gene>
<organism evidence="2 3">
    <name type="scientific">Nocardioides aestuarii</name>
    <dbReference type="NCBI Taxonomy" id="252231"/>
    <lineage>
        <taxon>Bacteria</taxon>
        <taxon>Bacillati</taxon>
        <taxon>Actinomycetota</taxon>
        <taxon>Actinomycetes</taxon>
        <taxon>Propionibacteriales</taxon>
        <taxon>Nocardioidaceae</taxon>
        <taxon>Nocardioides</taxon>
    </lineage>
</organism>
<evidence type="ECO:0000313" key="3">
    <source>
        <dbReference type="Proteomes" id="UP001597351"/>
    </source>
</evidence>
<keyword evidence="3" id="KW-1185">Reference proteome</keyword>
<accession>A0ABW4TGR4</accession>
<dbReference type="RefSeq" id="WP_343915577.1">
    <property type="nucleotide sequence ID" value="NZ_BAAAJT010000002.1"/>
</dbReference>
<reference evidence="3" key="1">
    <citation type="journal article" date="2019" name="Int. J. Syst. Evol. Microbiol.">
        <title>The Global Catalogue of Microorganisms (GCM) 10K type strain sequencing project: providing services to taxonomists for standard genome sequencing and annotation.</title>
        <authorList>
            <consortium name="The Broad Institute Genomics Platform"/>
            <consortium name="The Broad Institute Genome Sequencing Center for Infectious Disease"/>
            <person name="Wu L."/>
            <person name="Ma J."/>
        </authorList>
    </citation>
    <scope>NUCLEOTIDE SEQUENCE [LARGE SCALE GENOMIC DNA]</scope>
    <source>
        <strain evidence="3">CGMCC 1.12477</strain>
    </source>
</reference>
<sequence>MTFIVISMVVIVAVAGLVVAFTAFPHRGEEMPGVPWLGEAMDRAAGVLPTLDDGEQDETRSLVGRLSD</sequence>